<evidence type="ECO:0000256" key="1">
    <source>
        <dbReference type="SAM" id="Coils"/>
    </source>
</evidence>
<proteinExistence type="predicted"/>
<dbReference type="Proteomes" id="UP000038055">
    <property type="component" value="Unassembled WGS sequence"/>
</dbReference>
<feature type="chain" id="PRO_5002128793" description="Mucoidy inhibitor MuiA family protein" evidence="2">
    <location>
        <begin position="25"/>
        <end position="549"/>
    </location>
</feature>
<name>A0A0B7H8J7_9FLAO</name>
<gene>
    <name evidence="5" type="ORF">CCYN2B_20043</name>
</gene>
<dbReference type="EMBL" id="CDOD01000012">
    <property type="protein sequence ID" value="CEN34237.1"/>
    <property type="molecule type" value="Genomic_DNA"/>
</dbReference>
<dbReference type="InterPro" id="IPR011935">
    <property type="entry name" value="CHP02231"/>
</dbReference>
<evidence type="ECO:0000313" key="5">
    <source>
        <dbReference type="EMBL" id="CEN34237.1"/>
    </source>
</evidence>
<dbReference type="NCBIfam" id="TIGR02231">
    <property type="entry name" value="mucoidy inhibitor MuiA family protein"/>
    <property type="match status" value="1"/>
</dbReference>
<evidence type="ECO:0000259" key="3">
    <source>
        <dbReference type="Pfam" id="PF13598"/>
    </source>
</evidence>
<keyword evidence="1" id="KW-0175">Coiled coil</keyword>
<feature type="domain" description="DUF4139" evidence="3">
    <location>
        <begin position="220"/>
        <end position="539"/>
    </location>
</feature>
<dbReference type="Pfam" id="PF13600">
    <property type="entry name" value="DUF4140"/>
    <property type="match status" value="1"/>
</dbReference>
<dbReference type="RefSeq" id="WP_041991386.1">
    <property type="nucleotide sequence ID" value="NZ_CDOD01000012.1"/>
</dbReference>
<dbReference type="eggNOG" id="COG5316">
    <property type="taxonomic scope" value="Bacteria"/>
</dbReference>
<evidence type="ECO:0000259" key="4">
    <source>
        <dbReference type="Pfam" id="PF13600"/>
    </source>
</evidence>
<dbReference type="STRING" id="28189.CCYN74_80047"/>
<dbReference type="InterPro" id="IPR037291">
    <property type="entry name" value="DUF4139"/>
</dbReference>
<feature type="coiled-coil region" evidence="1">
    <location>
        <begin position="149"/>
        <end position="190"/>
    </location>
</feature>
<evidence type="ECO:0000256" key="2">
    <source>
        <dbReference type="SAM" id="SignalP"/>
    </source>
</evidence>
<feature type="domain" description="DUF4140" evidence="4">
    <location>
        <begin position="35"/>
        <end position="132"/>
    </location>
</feature>
<dbReference type="AlphaFoldDB" id="A0A0B7H8J7"/>
<keyword evidence="6" id="KW-1185">Reference proteome</keyword>
<dbReference type="PANTHER" id="PTHR31005:SF8">
    <property type="entry name" value="DUF4139 DOMAIN-CONTAINING PROTEIN"/>
    <property type="match status" value="1"/>
</dbReference>
<evidence type="ECO:0000313" key="6">
    <source>
        <dbReference type="Proteomes" id="UP000038055"/>
    </source>
</evidence>
<keyword evidence="2" id="KW-0732">Signal</keyword>
<dbReference type="InterPro" id="IPR025554">
    <property type="entry name" value="DUF4140"/>
</dbReference>
<feature type="signal peptide" evidence="2">
    <location>
        <begin position="1"/>
        <end position="24"/>
    </location>
</feature>
<reference evidence="6" key="1">
    <citation type="submission" date="2015-01" db="EMBL/GenBank/DDBJ databases">
        <authorList>
            <person name="MANFREDI Pablo"/>
        </authorList>
    </citation>
    <scope>NUCLEOTIDE SEQUENCE [LARGE SCALE GENOMIC DNA]</scope>
    <source>
        <strain evidence="6">Ccyn2B</strain>
    </source>
</reference>
<dbReference type="Pfam" id="PF13598">
    <property type="entry name" value="DUF4139"/>
    <property type="match status" value="1"/>
</dbReference>
<dbReference type="PANTHER" id="PTHR31005">
    <property type="entry name" value="DUF4139 DOMAIN-CONTAINING PROTEIN"/>
    <property type="match status" value="1"/>
</dbReference>
<organism evidence="5 6">
    <name type="scientific">Capnocytophaga cynodegmi</name>
    <dbReference type="NCBI Taxonomy" id="28189"/>
    <lineage>
        <taxon>Bacteria</taxon>
        <taxon>Pseudomonadati</taxon>
        <taxon>Bacteroidota</taxon>
        <taxon>Flavobacteriia</taxon>
        <taxon>Flavobacteriales</taxon>
        <taxon>Flavobacteriaceae</taxon>
        <taxon>Capnocytophaga</taxon>
    </lineage>
</organism>
<accession>A0A0B7H8J7</accession>
<protein>
    <recommendedName>
        <fullName evidence="7">Mucoidy inhibitor MuiA family protein</fullName>
    </recommendedName>
</protein>
<sequence>MNRNVGIIFFAVFTCLTNLFYAQAPVFTNAKAEKVQLYFNGAEIQQIANVTLPKGTSEIVISNVANYLDENSIQIKSTSKVTILSIQFTNQAITEYEENYVPESVRPIYDSIQAVEKEIAKNKILENSIIKSVELLDKNQQLSGANVNAAELSKLLDFYKNKKYELENQVKNISEKGKELQKKLNSLKFRLGAISSQNTNNRGKLILRVINENAGKIPFQLNYISYQAHWNPFYEVRSEKINTPIMLKYNAAVTQNTGVDWNDVKIILSSGYVNSHTQAPTLNTWFIYSRKNDSAKVMLQEISNVRREKAAFQKNMQTMELESVEVAKEDMILEDKSLDDVVVVGETQFNVVFDIDLPYTILSNGKKHSVSLKSIEIPATYQYYVAPKYDLGAYLIGNIENYGKYNLLSGEASLIFEGMYVGKTNINPENADKKLVLSLGKDKRIVTERKLISKNTENKSLSSKKIQTFTYEISVQNNKKEAITIEIEDQVPISTEKTIKVSLTEAKEATFDKEKGSLKWKINLKPNENKKIRFVYQVESDRDTIVENL</sequence>
<evidence type="ECO:0008006" key="7">
    <source>
        <dbReference type="Google" id="ProtNLM"/>
    </source>
</evidence>